<evidence type="ECO:0000313" key="2">
    <source>
        <dbReference type="EMBL" id="OQE58892.1"/>
    </source>
</evidence>
<feature type="non-terminal residue" evidence="2">
    <location>
        <position position="1"/>
    </location>
</feature>
<reference evidence="3" key="1">
    <citation type="journal article" date="2017" name="Nat. Microbiol.">
        <title>Global analysis of biosynthetic gene clusters reveals vast potential of secondary metabolite production in Penicillium species.</title>
        <authorList>
            <person name="Nielsen J.C."/>
            <person name="Grijseels S."/>
            <person name="Prigent S."/>
            <person name="Ji B."/>
            <person name="Dainat J."/>
            <person name="Nielsen K.F."/>
            <person name="Frisvad J.C."/>
            <person name="Workman M."/>
            <person name="Nielsen J."/>
        </authorList>
    </citation>
    <scope>NUCLEOTIDE SEQUENCE [LARGE SCALE GENOMIC DNA]</scope>
    <source>
        <strain evidence="3">IBT 13039</strain>
    </source>
</reference>
<dbReference type="Proteomes" id="UP000191691">
    <property type="component" value="Unassembled WGS sequence"/>
</dbReference>
<feature type="signal peptide" evidence="1">
    <location>
        <begin position="1"/>
        <end position="20"/>
    </location>
</feature>
<evidence type="ECO:0000313" key="3">
    <source>
        <dbReference type="Proteomes" id="UP000191691"/>
    </source>
</evidence>
<organism evidence="2 3">
    <name type="scientific">Penicillium nalgiovense</name>
    <dbReference type="NCBI Taxonomy" id="60175"/>
    <lineage>
        <taxon>Eukaryota</taxon>
        <taxon>Fungi</taxon>
        <taxon>Dikarya</taxon>
        <taxon>Ascomycota</taxon>
        <taxon>Pezizomycotina</taxon>
        <taxon>Eurotiomycetes</taxon>
        <taxon>Eurotiomycetidae</taxon>
        <taxon>Eurotiales</taxon>
        <taxon>Aspergillaceae</taxon>
        <taxon>Penicillium</taxon>
    </lineage>
</organism>
<dbReference type="EMBL" id="MOOB01000353">
    <property type="protein sequence ID" value="OQE58892.1"/>
    <property type="molecule type" value="Genomic_DNA"/>
</dbReference>
<name>A0A1V6W7N3_PENNA</name>
<accession>A0A1V6W7N3</accession>
<evidence type="ECO:0000256" key="1">
    <source>
        <dbReference type="SAM" id="SignalP"/>
    </source>
</evidence>
<keyword evidence="1" id="KW-0732">Signal</keyword>
<dbReference type="AlphaFoldDB" id="A0A1V6W7N3"/>
<protein>
    <submittedName>
        <fullName evidence="2">Uncharacterized protein</fullName>
    </submittedName>
</protein>
<feature type="non-terminal residue" evidence="2">
    <location>
        <position position="37"/>
    </location>
</feature>
<proteinExistence type="predicted"/>
<sequence length="37" mass="4184">PPARLSALLVLLFSLPLASQQPQFYRAWDSQQAASRR</sequence>
<feature type="chain" id="PRO_5010736124" evidence="1">
    <location>
        <begin position="21"/>
        <end position="37"/>
    </location>
</feature>
<comment type="caution">
    <text evidence="2">The sequence shown here is derived from an EMBL/GenBank/DDBJ whole genome shotgun (WGS) entry which is preliminary data.</text>
</comment>
<keyword evidence="3" id="KW-1185">Reference proteome</keyword>
<gene>
    <name evidence="2" type="ORF">PENNAL_c0353G05917</name>
</gene>